<feature type="transmembrane region" description="Helical" evidence="1">
    <location>
        <begin position="236"/>
        <end position="259"/>
    </location>
</feature>
<feature type="transmembrane region" description="Helical" evidence="1">
    <location>
        <begin position="84"/>
        <end position="106"/>
    </location>
</feature>
<keyword evidence="3" id="KW-0012">Acyltransferase</keyword>
<feature type="transmembrane region" description="Helical" evidence="1">
    <location>
        <begin position="305"/>
        <end position="327"/>
    </location>
</feature>
<dbReference type="PANTHER" id="PTHR36927:SF1">
    <property type="entry name" value="MDO-LIKE PROTEIN"/>
    <property type="match status" value="1"/>
</dbReference>
<keyword evidence="3" id="KW-0808">Transferase</keyword>
<reference evidence="3 4" key="1">
    <citation type="submission" date="2024-04" db="EMBL/GenBank/DDBJ databases">
        <title>Isolation of an actinomycete strain from pig manure.</title>
        <authorList>
            <person name="Gong T."/>
            <person name="Yu Z."/>
            <person name="An M."/>
            <person name="Wei C."/>
            <person name="Yang W."/>
            <person name="Liu L."/>
        </authorList>
    </citation>
    <scope>NUCLEOTIDE SEQUENCE [LARGE SCALE GENOMIC DNA]</scope>
    <source>
        <strain evidence="3 4">ZF39</strain>
    </source>
</reference>
<feature type="transmembrane region" description="Helical" evidence="1">
    <location>
        <begin position="333"/>
        <end position="352"/>
    </location>
</feature>
<keyword evidence="1" id="KW-0812">Transmembrane</keyword>
<proteinExistence type="predicted"/>
<dbReference type="EMBL" id="CP154795">
    <property type="protein sequence ID" value="XAN09361.1"/>
    <property type="molecule type" value="Genomic_DNA"/>
</dbReference>
<organism evidence="3 4">
    <name type="scientific">Ammonicoccus fulvus</name>
    <dbReference type="NCBI Taxonomy" id="3138240"/>
    <lineage>
        <taxon>Bacteria</taxon>
        <taxon>Bacillati</taxon>
        <taxon>Actinomycetota</taxon>
        <taxon>Actinomycetes</taxon>
        <taxon>Propionibacteriales</taxon>
        <taxon>Propionibacteriaceae</taxon>
        <taxon>Ammonicoccus</taxon>
    </lineage>
</organism>
<dbReference type="PANTHER" id="PTHR36927">
    <property type="entry name" value="BLR4337 PROTEIN"/>
    <property type="match status" value="1"/>
</dbReference>
<dbReference type="InterPro" id="IPR002656">
    <property type="entry name" value="Acyl_transf_3_dom"/>
</dbReference>
<dbReference type="InterPro" id="IPR050623">
    <property type="entry name" value="Glucan_succinyl_AcylTrfase"/>
</dbReference>
<dbReference type="RefSeq" id="WP_425310810.1">
    <property type="nucleotide sequence ID" value="NZ_CP154795.1"/>
</dbReference>
<evidence type="ECO:0000259" key="2">
    <source>
        <dbReference type="Pfam" id="PF01757"/>
    </source>
</evidence>
<accession>A0ABZ3FTD2</accession>
<evidence type="ECO:0000313" key="4">
    <source>
        <dbReference type="Proteomes" id="UP001442841"/>
    </source>
</evidence>
<dbReference type="Pfam" id="PF01757">
    <property type="entry name" value="Acyl_transf_3"/>
    <property type="match status" value="1"/>
</dbReference>
<keyword evidence="1" id="KW-0472">Membrane</keyword>
<feature type="transmembrane region" description="Helical" evidence="1">
    <location>
        <begin position="131"/>
        <end position="150"/>
    </location>
</feature>
<feature type="transmembrane region" description="Helical" evidence="1">
    <location>
        <begin position="170"/>
        <end position="190"/>
    </location>
</feature>
<evidence type="ECO:0000256" key="1">
    <source>
        <dbReference type="SAM" id="Phobius"/>
    </source>
</evidence>
<feature type="domain" description="Acyltransferase 3" evidence="2">
    <location>
        <begin position="2"/>
        <end position="347"/>
    </location>
</feature>
<feature type="transmembrane region" description="Helical" evidence="1">
    <location>
        <begin position="38"/>
        <end position="63"/>
    </location>
</feature>
<protein>
    <submittedName>
        <fullName evidence="3">Acyltransferase family protein</fullName>
    </submittedName>
</protein>
<sequence length="381" mass="41712">MHGLDAIRAGALLLGIVLHALMPFVPGMPWMISDQAPVAYALPANAVIHLFRMSVFMLLAGYFARVVVAKRGPARFLRERFVRIAVPVLAFWPLAVLPLGLISMWWHQKHGIPLPPPPADPAAAFTPGQLWFLWVLMQVCLIVIAARALALRLTPTWSRRLADGLSATTAGPVGFGLLAVTYLITLFWQATNYSGIDAPTTLLPEASGLVAYGTAFVVGWLLARRPDSLQRLGRRWRAYLVMAAITSAGVLLLGGLVGLPAGPNWALAVCSAASSAAWCFGLIGMGATHLREERAWIRYLADASYWMYLLHLPLLVGIGAFLTHAPLLAEVKLLITMGLTTIILIVSYDLFVRSTWIGKWLNGRRHSRALFRARGRDGFRP</sequence>
<name>A0ABZ3FTD2_9ACTN</name>
<dbReference type="Proteomes" id="UP001442841">
    <property type="component" value="Chromosome"/>
</dbReference>
<evidence type="ECO:0000313" key="3">
    <source>
        <dbReference type="EMBL" id="XAN09361.1"/>
    </source>
</evidence>
<keyword evidence="4" id="KW-1185">Reference proteome</keyword>
<dbReference type="GO" id="GO:0016746">
    <property type="term" value="F:acyltransferase activity"/>
    <property type="evidence" value="ECO:0007669"/>
    <property type="project" value="UniProtKB-KW"/>
</dbReference>
<keyword evidence="1" id="KW-1133">Transmembrane helix</keyword>
<feature type="transmembrane region" description="Helical" evidence="1">
    <location>
        <begin position="202"/>
        <end position="224"/>
    </location>
</feature>
<feature type="transmembrane region" description="Helical" evidence="1">
    <location>
        <begin position="12"/>
        <end position="32"/>
    </location>
</feature>
<feature type="transmembrane region" description="Helical" evidence="1">
    <location>
        <begin position="265"/>
        <end position="284"/>
    </location>
</feature>
<gene>
    <name evidence="3" type="ORF">AADG42_01270</name>
</gene>